<dbReference type="STRING" id="626937.HMPREF3293_01637"/>
<accession>A0A136Q425</accession>
<dbReference type="AlphaFoldDB" id="A0A136Q425"/>
<dbReference type="InterPro" id="IPR001387">
    <property type="entry name" value="Cro/C1-type_HTH"/>
</dbReference>
<dbReference type="SMART" id="SM00530">
    <property type="entry name" value="HTH_XRE"/>
    <property type="match status" value="1"/>
</dbReference>
<dbReference type="EMBL" id="LSZW01000061">
    <property type="protein sequence ID" value="KXK65425.1"/>
    <property type="molecule type" value="Genomic_DNA"/>
</dbReference>
<sequence>MDRSNELKHFIANRVRELLKTNNIKNQTALSQILGFGANFISNLVNERSLPSVDKLDALCRHFDLTLSDFFKDDFSGNKSAEMLLHLLLEKYQAEDITMIYDVLNTVDRNKIKTLFATYSDYHNKKG</sequence>
<dbReference type="Gene3D" id="1.10.260.40">
    <property type="entry name" value="lambda repressor-like DNA-binding domains"/>
    <property type="match status" value="1"/>
</dbReference>
<keyword evidence="3" id="KW-1185">Reference proteome</keyword>
<evidence type="ECO:0000313" key="3">
    <source>
        <dbReference type="Proteomes" id="UP000070366"/>
    </source>
</evidence>
<feature type="domain" description="HTH cro/C1-type" evidence="1">
    <location>
        <begin position="27"/>
        <end position="70"/>
    </location>
</feature>
<evidence type="ECO:0000259" key="1">
    <source>
        <dbReference type="PROSITE" id="PS50943"/>
    </source>
</evidence>
<dbReference type="KEGG" id="cmiu:B1H56_11015"/>
<organism evidence="2 3">
    <name type="scientific">Christensenella minuta</name>
    <dbReference type="NCBI Taxonomy" id="626937"/>
    <lineage>
        <taxon>Bacteria</taxon>
        <taxon>Bacillati</taxon>
        <taxon>Bacillota</taxon>
        <taxon>Clostridia</taxon>
        <taxon>Christensenellales</taxon>
        <taxon>Christensenellaceae</taxon>
        <taxon>Christensenella</taxon>
    </lineage>
</organism>
<dbReference type="PROSITE" id="PS50943">
    <property type="entry name" value="HTH_CROC1"/>
    <property type="match status" value="1"/>
</dbReference>
<dbReference type="Proteomes" id="UP000070366">
    <property type="component" value="Unassembled WGS sequence"/>
</dbReference>
<protein>
    <submittedName>
        <fullName evidence="2">DNA-binding helix-turn-helix protein</fullName>
    </submittedName>
</protein>
<dbReference type="Pfam" id="PF13443">
    <property type="entry name" value="HTH_26"/>
    <property type="match status" value="1"/>
</dbReference>
<comment type="caution">
    <text evidence="2">The sequence shown here is derived from an EMBL/GenBank/DDBJ whole genome shotgun (WGS) entry which is preliminary data.</text>
</comment>
<dbReference type="OrthoDB" id="1726456at2"/>
<dbReference type="CDD" id="cd00093">
    <property type="entry name" value="HTH_XRE"/>
    <property type="match status" value="1"/>
</dbReference>
<evidence type="ECO:0000313" key="2">
    <source>
        <dbReference type="EMBL" id="KXK65425.1"/>
    </source>
</evidence>
<name>A0A136Q425_9FIRM</name>
<reference evidence="2 3" key="1">
    <citation type="submission" date="2016-02" db="EMBL/GenBank/DDBJ databases">
        <authorList>
            <person name="Wen L."/>
            <person name="He K."/>
            <person name="Yang H."/>
        </authorList>
    </citation>
    <scope>NUCLEOTIDE SEQUENCE [LARGE SCALE GENOMIC DNA]</scope>
    <source>
        <strain evidence="2 3">DSM 22607</strain>
    </source>
</reference>
<dbReference type="RefSeq" id="WP_066651127.1">
    <property type="nucleotide sequence ID" value="NZ_CABMOF010000002.1"/>
</dbReference>
<proteinExistence type="predicted"/>
<dbReference type="SUPFAM" id="SSF47413">
    <property type="entry name" value="lambda repressor-like DNA-binding domains"/>
    <property type="match status" value="1"/>
</dbReference>
<dbReference type="GO" id="GO:0003677">
    <property type="term" value="F:DNA binding"/>
    <property type="evidence" value="ECO:0007669"/>
    <property type="project" value="UniProtKB-KW"/>
</dbReference>
<gene>
    <name evidence="2" type="ORF">HMPREF3293_01637</name>
</gene>
<keyword evidence="2" id="KW-0238">DNA-binding</keyword>
<dbReference type="InterPro" id="IPR010982">
    <property type="entry name" value="Lambda_DNA-bd_dom_sf"/>
</dbReference>